<comment type="similarity">
    <text evidence="1">Belongs to the glycosyl hydrolase 16 family.</text>
</comment>
<evidence type="ECO:0000313" key="6">
    <source>
        <dbReference type="Proteomes" id="UP000308199"/>
    </source>
</evidence>
<dbReference type="GO" id="GO:0005975">
    <property type="term" value="P:carbohydrate metabolic process"/>
    <property type="evidence" value="ECO:0007669"/>
    <property type="project" value="InterPro"/>
</dbReference>
<dbReference type="PROSITE" id="PS51762">
    <property type="entry name" value="GH16_2"/>
    <property type="match status" value="1"/>
</dbReference>
<keyword evidence="3" id="KW-0472">Membrane</keyword>
<accession>A0A4S4LHP6</accession>
<evidence type="ECO:0000313" key="5">
    <source>
        <dbReference type="EMBL" id="THH11526.1"/>
    </source>
</evidence>
<feature type="compositionally biased region" description="Polar residues" evidence="2">
    <location>
        <begin position="1"/>
        <end position="20"/>
    </location>
</feature>
<name>A0A4S4LHP6_9AGAM</name>
<sequence>MSNTGPKPDVPSSSTPFTISNHEDECFPRGSLRQSVSARAMDSLTQMHSPSAQSAILENEMGGDFDPSDTCPPTPRDPFLTPTPSNYNLSQLVGSTASRLSIHSPVYNFSDLANGQGAGPIPASRKGKSSSADTEITTLTRVSTEPGTLANSNAAVPPVPALPSFVNRHSRSVVGVVDLAAATNGAAQTGKRESFAAPPPMMRPPSSGMISQGAIRRTSQRPGTTGTVGTIVSTGLDTPTYLSPPGSAHSLSEKSGIPGVTFQLGGNDRKGSNEFSSKRISSSMLDPADNIEKPWLKTPNARARFAYFLTYSIMLIGVIGSFLRIFFGAKDAQLLKGNLCLVMDDEFNGNQIDSTKWGWEVQMDGFGNGEFEMTTNSRNNSFIEDGVLYIVPTLTSDVIGSAAVIDGFTYNITGCTSLNASACGAVSNLTTRTVINPVQSARLTTINSSSIQFGRVEIRARNPSGDWIWPALWMLPVNNTYGPWPLSGEIDIMEARGNGKSYPAQGSDYVRASLNWGPLTWLNEVSKTFGWWRNRRSSYDADFHVYSLEWSDKFIRAYVDTRLHFMLDLSFNKPFFDRGDFPPTVFNGSQEIAVPNPWGESDFAAPFDQPFYLIMDVAVGGTNGWFPDNTGNKPWLDGSTTAMYDFARSQDTWYATWPTDVRQRALAVDYVKMWQLC</sequence>
<dbReference type="InterPro" id="IPR000757">
    <property type="entry name" value="Beta-glucanase-like"/>
</dbReference>
<feature type="compositionally biased region" description="Polar residues" evidence="2">
    <location>
        <begin position="32"/>
        <end position="56"/>
    </location>
</feature>
<evidence type="ECO:0000256" key="1">
    <source>
        <dbReference type="ARBA" id="ARBA00006865"/>
    </source>
</evidence>
<feature type="region of interest" description="Disordered" evidence="2">
    <location>
        <begin position="1"/>
        <end position="82"/>
    </location>
</feature>
<dbReference type="Proteomes" id="UP000308199">
    <property type="component" value="Unassembled WGS sequence"/>
</dbReference>
<dbReference type="PANTHER" id="PTHR10963:SF55">
    <property type="entry name" value="GLYCOSIDE HYDROLASE FAMILY 16 PROTEIN"/>
    <property type="match status" value="1"/>
</dbReference>
<evidence type="ECO:0000256" key="2">
    <source>
        <dbReference type="SAM" id="MobiDB-lite"/>
    </source>
</evidence>
<dbReference type="SUPFAM" id="SSF49899">
    <property type="entry name" value="Concanavalin A-like lectins/glucanases"/>
    <property type="match status" value="1"/>
</dbReference>
<dbReference type="OrthoDB" id="4781at2759"/>
<keyword evidence="3" id="KW-0812">Transmembrane</keyword>
<evidence type="ECO:0000256" key="3">
    <source>
        <dbReference type="SAM" id="Phobius"/>
    </source>
</evidence>
<reference evidence="5 6" key="1">
    <citation type="submission" date="2019-02" db="EMBL/GenBank/DDBJ databases">
        <title>Genome sequencing of the rare red list fungi Phellinidium pouzarii.</title>
        <authorList>
            <person name="Buettner E."/>
            <person name="Kellner H."/>
        </authorList>
    </citation>
    <scope>NUCLEOTIDE SEQUENCE [LARGE SCALE GENOMIC DNA]</scope>
    <source>
        <strain evidence="5 6">DSM 108285</strain>
    </source>
</reference>
<gene>
    <name evidence="5" type="ORF">EW145_g573</name>
</gene>
<keyword evidence="3" id="KW-1133">Transmembrane helix</keyword>
<feature type="transmembrane region" description="Helical" evidence="3">
    <location>
        <begin position="305"/>
        <end position="327"/>
    </location>
</feature>
<dbReference type="PANTHER" id="PTHR10963">
    <property type="entry name" value="GLYCOSYL HYDROLASE-RELATED"/>
    <property type="match status" value="1"/>
</dbReference>
<protein>
    <recommendedName>
        <fullName evidence="4">GH16 domain-containing protein</fullName>
    </recommendedName>
</protein>
<feature type="region of interest" description="Disordered" evidence="2">
    <location>
        <begin position="259"/>
        <end position="282"/>
    </location>
</feature>
<dbReference type="Pfam" id="PF00722">
    <property type="entry name" value="Glyco_hydro_16"/>
    <property type="match status" value="1"/>
</dbReference>
<dbReference type="AlphaFoldDB" id="A0A4S4LHP6"/>
<dbReference type="InterPro" id="IPR050546">
    <property type="entry name" value="Glycosyl_Hydrlase_16"/>
</dbReference>
<dbReference type="Gene3D" id="2.60.120.200">
    <property type="match status" value="1"/>
</dbReference>
<dbReference type="InterPro" id="IPR013320">
    <property type="entry name" value="ConA-like_dom_sf"/>
</dbReference>
<keyword evidence="6" id="KW-1185">Reference proteome</keyword>
<proteinExistence type="inferred from homology"/>
<feature type="region of interest" description="Disordered" evidence="2">
    <location>
        <begin position="189"/>
        <end position="210"/>
    </location>
</feature>
<feature type="domain" description="GH16" evidence="4">
    <location>
        <begin position="291"/>
        <end position="677"/>
    </location>
</feature>
<evidence type="ECO:0000259" key="4">
    <source>
        <dbReference type="PROSITE" id="PS51762"/>
    </source>
</evidence>
<dbReference type="GO" id="GO:0004553">
    <property type="term" value="F:hydrolase activity, hydrolyzing O-glycosyl compounds"/>
    <property type="evidence" value="ECO:0007669"/>
    <property type="project" value="InterPro"/>
</dbReference>
<comment type="caution">
    <text evidence="5">The sequence shown here is derived from an EMBL/GenBank/DDBJ whole genome shotgun (WGS) entry which is preliminary data.</text>
</comment>
<dbReference type="EMBL" id="SGPK01000012">
    <property type="protein sequence ID" value="THH11526.1"/>
    <property type="molecule type" value="Genomic_DNA"/>
</dbReference>
<organism evidence="5 6">
    <name type="scientific">Phellinidium pouzarii</name>
    <dbReference type="NCBI Taxonomy" id="167371"/>
    <lineage>
        <taxon>Eukaryota</taxon>
        <taxon>Fungi</taxon>
        <taxon>Dikarya</taxon>
        <taxon>Basidiomycota</taxon>
        <taxon>Agaricomycotina</taxon>
        <taxon>Agaricomycetes</taxon>
        <taxon>Hymenochaetales</taxon>
        <taxon>Hymenochaetaceae</taxon>
        <taxon>Phellinidium</taxon>
    </lineage>
</organism>
<feature type="compositionally biased region" description="Polar residues" evidence="2">
    <location>
        <begin position="273"/>
        <end position="282"/>
    </location>
</feature>